<organism evidence="1 2">
    <name type="scientific">Rhizophagus irregularis</name>
    <dbReference type="NCBI Taxonomy" id="588596"/>
    <lineage>
        <taxon>Eukaryota</taxon>
        <taxon>Fungi</taxon>
        <taxon>Fungi incertae sedis</taxon>
        <taxon>Mucoromycota</taxon>
        <taxon>Glomeromycotina</taxon>
        <taxon>Glomeromycetes</taxon>
        <taxon>Glomerales</taxon>
        <taxon>Glomeraceae</taxon>
        <taxon>Rhizophagus</taxon>
    </lineage>
</organism>
<dbReference type="EMBL" id="LLXI01002056">
    <property type="protein sequence ID" value="PKY56074.1"/>
    <property type="molecule type" value="Genomic_DNA"/>
</dbReference>
<accession>A0A2I1HB15</accession>
<evidence type="ECO:0000313" key="1">
    <source>
        <dbReference type="EMBL" id="PKY56074.1"/>
    </source>
</evidence>
<name>A0A2I1HB15_9GLOM</name>
<evidence type="ECO:0000313" key="2">
    <source>
        <dbReference type="Proteomes" id="UP000234323"/>
    </source>
</evidence>
<comment type="caution">
    <text evidence="1">The sequence shown here is derived from an EMBL/GenBank/DDBJ whole genome shotgun (WGS) entry which is preliminary data.</text>
</comment>
<dbReference type="VEuPathDB" id="FungiDB:RhiirA1_457294"/>
<gene>
    <name evidence="1" type="ORF">RhiirA4_427993</name>
</gene>
<keyword evidence="2" id="KW-1185">Reference proteome</keyword>
<dbReference type="AlphaFoldDB" id="A0A2I1HB15"/>
<proteinExistence type="predicted"/>
<sequence>MDISSQTFKEYENNQAEEYEGLTQEKYEKIIALQQKHDAEIRLLANECQLEIAFVKSIFKDNREPAPKKSRNISSWNAFQSEWFRKNKIKATAPGAQKKCAEEYTLLSETERSYFKQTAEELSKNQIDKEPSLIENINLRKAELNNQICIFRKLYRTLQITCNVEFLTIIVPLDKELNSSYFGTPVGEEFYKTCMKIDEIVDSFHHFSCLKKAAKSEIIKQAEEMSAQVNLQELEDATKNSLKLSIADLNNPNSKKTRDKVRKFIQEKFSLVTREKIIYKNWYQQTKYSVKGWPEGVLFCNYSDLDTEDKKRVLNNLNSIHFQINNLE</sequence>
<dbReference type="VEuPathDB" id="FungiDB:FUN_002719"/>
<dbReference type="Proteomes" id="UP000234323">
    <property type="component" value="Unassembled WGS sequence"/>
</dbReference>
<dbReference type="InterPro" id="IPR036647">
    <property type="entry name" value="GTF2I-like_rpt_sf"/>
</dbReference>
<dbReference type="VEuPathDB" id="FungiDB:RhiirFUN_000893"/>
<reference evidence="1 2" key="1">
    <citation type="submission" date="2015-10" db="EMBL/GenBank/DDBJ databases">
        <title>Genome analyses suggest a sexual origin of heterokaryosis in a supposedly ancient asexual fungus.</title>
        <authorList>
            <person name="Ropars J."/>
            <person name="Sedzielewska K."/>
            <person name="Noel J."/>
            <person name="Charron P."/>
            <person name="Farinelli L."/>
            <person name="Marton T."/>
            <person name="Kruger M."/>
            <person name="Pelin A."/>
            <person name="Brachmann A."/>
            <person name="Corradi N."/>
        </authorList>
    </citation>
    <scope>NUCLEOTIDE SEQUENCE [LARGE SCALE GENOMIC DNA]</scope>
    <source>
        <strain evidence="1 2">A4</strain>
    </source>
</reference>
<protein>
    <submittedName>
        <fullName evidence="1">Uncharacterized protein</fullName>
    </submittedName>
</protein>
<dbReference type="Gene3D" id="3.90.1460.10">
    <property type="entry name" value="GTF2I-like"/>
    <property type="match status" value="1"/>
</dbReference>